<protein>
    <submittedName>
        <fullName evidence="2">Metallophosphoesterase family protein</fullName>
    </submittedName>
</protein>
<dbReference type="PANTHER" id="PTHR32440">
    <property type="entry name" value="PHOSPHATASE DCR2-RELATED-RELATED"/>
    <property type="match status" value="1"/>
</dbReference>
<dbReference type="InterPro" id="IPR029052">
    <property type="entry name" value="Metallo-depent_PP-like"/>
</dbReference>
<keyword evidence="3" id="KW-1185">Reference proteome</keyword>
<gene>
    <name evidence="2" type="ORF">ACFQ2I_15525</name>
</gene>
<dbReference type="InterPro" id="IPR011230">
    <property type="entry name" value="PAP14/16/28/29"/>
</dbReference>
<proteinExistence type="predicted"/>
<dbReference type="PIRSF" id="PIRSF030250">
    <property type="entry name" value="Ptase_At2g46880"/>
    <property type="match status" value="1"/>
</dbReference>
<dbReference type="EMBL" id="JBHTJZ010000024">
    <property type="protein sequence ID" value="MFD0960800.1"/>
    <property type="molecule type" value="Genomic_DNA"/>
</dbReference>
<sequence>MNQKMKFREDGTFTIIQFTDVHWMDGLEKDNRSKAVMETVLNSEDADLVVFTGDLIYPTEDSATDPAVLMRQAVGPVASRGIPWAYIFGNHDTEHRITRTELIEAVMGEAHSMTQRGPEEIAGEANYIIEISGQSGDAEAALYFLDSGSYSCLPGVKGYDWIRRNQIDWYVEQSNKLADRSGRRLPSLAFFHIPLPEYDEVWSKGQCFGLKLENVCCPKVNTGLFAAMVEQGDVIGTFCGHDHLNDYWGEWHGIRLCYGRATGLNTYGREDFPHGARMIRLQEGTPGFQSWIRLESGEKIEQQEAAGTAE</sequence>
<organism evidence="2 3">
    <name type="scientific">Paenibacillus chungangensis</name>
    <dbReference type="NCBI Taxonomy" id="696535"/>
    <lineage>
        <taxon>Bacteria</taxon>
        <taxon>Bacillati</taxon>
        <taxon>Bacillota</taxon>
        <taxon>Bacilli</taxon>
        <taxon>Bacillales</taxon>
        <taxon>Paenibacillaceae</taxon>
        <taxon>Paenibacillus</taxon>
    </lineage>
</organism>
<name>A0ABW3HU44_9BACL</name>
<evidence type="ECO:0000313" key="3">
    <source>
        <dbReference type="Proteomes" id="UP001596989"/>
    </source>
</evidence>
<reference evidence="3" key="1">
    <citation type="journal article" date="2019" name="Int. J. Syst. Evol. Microbiol.">
        <title>The Global Catalogue of Microorganisms (GCM) 10K type strain sequencing project: providing services to taxonomists for standard genome sequencing and annotation.</title>
        <authorList>
            <consortium name="The Broad Institute Genomics Platform"/>
            <consortium name="The Broad Institute Genome Sequencing Center for Infectious Disease"/>
            <person name="Wu L."/>
            <person name="Ma J."/>
        </authorList>
    </citation>
    <scope>NUCLEOTIDE SEQUENCE [LARGE SCALE GENOMIC DNA]</scope>
    <source>
        <strain evidence="3">CCUG 59129</strain>
    </source>
</reference>
<dbReference type="CDD" id="cd07383">
    <property type="entry name" value="MPP_Dcr2"/>
    <property type="match status" value="1"/>
</dbReference>
<feature type="domain" description="Calcineurin-like phosphoesterase" evidence="1">
    <location>
        <begin position="14"/>
        <end position="243"/>
    </location>
</feature>
<dbReference type="InterPro" id="IPR004843">
    <property type="entry name" value="Calcineurin-like_PHP"/>
</dbReference>
<dbReference type="SUPFAM" id="SSF56300">
    <property type="entry name" value="Metallo-dependent phosphatases"/>
    <property type="match status" value="1"/>
</dbReference>
<evidence type="ECO:0000313" key="2">
    <source>
        <dbReference type="EMBL" id="MFD0960800.1"/>
    </source>
</evidence>
<evidence type="ECO:0000259" key="1">
    <source>
        <dbReference type="Pfam" id="PF00149"/>
    </source>
</evidence>
<dbReference type="Gene3D" id="3.60.21.10">
    <property type="match status" value="1"/>
</dbReference>
<accession>A0ABW3HU44</accession>
<dbReference type="Proteomes" id="UP001596989">
    <property type="component" value="Unassembled WGS sequence"/>
</dbReference>
<dbReference type="Pfam" id="PF00149">
    <property type="entry name" value="Metallophos"/>
    <property type="match status" value="1"/>
</dbReference>
<dbReference type="PANTHER" id="PTHR32440:SF11">
    <property type="entry name" value="METALLOPHOSPHOESTERASE DOMAIN-CONTAINING PROTEIN"/>
    <property type="match status" value="1"/>
</dbReference>
<comment type="caution">
    <text evidence="2">The sequence shown here is derived from an EMBL/GenBank/DDBJ whole genome shotgun (WGS) entry which is preliminary data.</text>
</comment>
<dbReference type="RefSeq" id="WP_377565598.1">
    <property type="nucleotide sequence ID" value="NZ_JBHTJZ010000024.1"/>
</dbReference>